<dbReference type="PANTHER" id="PTHR21087">
    <property type="entry name" value="SHIKIMATE KINASE"/>
    <property type="match status" value="1"/>
</dbReference>
<dbReference type="Proteomes" id="UP001157946">
    <property type="component" value="Unassembled WGS sequence"/>
</dbReference>
<keyword evidence="3 7" id="KW-0547">Nucleotide-binding</keyword>
<dbReference type="GO" id="GO:0009073">
    <property type="term" value="P:aromatic amino acid family biosynthetic process"/>
    <property type="evidence" value="ECO:0007669"/>
    <property type="project" value="UniProtKB-KW"/>
</dbReference>
<dbReference type="Pfam" id="PF01202">
    <property type="entry name" value="SKI"/>
    <property type="match status" value="1"/>
</dbReference>
<feature type="binding site" evidence="7">
    <location>
        <position position="19"/>
    </location>
    <ligand>
        <name>Mg(2+)</name>
        <dbReference type="ChEBI" id="CHEBI:18420"/>
    </ligand>
</feature>
<evidence type="ECO:0000256" key="3">
    <source>
        <dbReference type="ARBA" id="ARBA00022741"/>
    </source>
</evidence>
<comment type="subcellular location">
    <subcellularLocation>
        <location evidence="7">Cytoplasm</location>
    </subcellularLocation>
</comment>
<evidence type="ECO:0000256" key="5">
    <source>
        <dbReference type="ARBA" id="ARBA00022840"/>
    </source>
</evidence>
<comment type="similarity">
    <text evidence="7">Belongs to the shikimate kinase family.</text>
</comment>
<dbReference type="GO" id="GO:0004765">
    <property type="term" value="F:shikimate kinase activity"/>
    <property type="evidence" value="ECO:0007669"/>
    <property type="project" value="UniProtKB-UniRule"/>
</dbReference>
<evidence type="ECO:0000256" key="4">
    <source>
        <dbReference type="ARBA" id="ARBA00022777"/>
    </source>
</evidence>
<keyword evidence="4 7" id="KW-0418">Kinase</keyword>
<comment type="caution">
    <text evidence="8">The sequence shown here is derived from an EMBL/GenBank/DDBJ whole genome shotgun (WGS) entry which is preliminary data.</text>
</comment>
<dbReference type="Gene3D" id="3.40.50.300">
    <property type="entry name" value="P-loop containing nucleotide triphosphate hydrolases"/>
    <property type="match status" value="1"/>
</dbReference>
<dbReference type="CDD" id="cd00464">
    <property type="entry name" value="SK"/>
    <property type="match status" value="1"/>
</dbReference>
<feature type="binding site" evidence="7">
    <location>
        <position position="37"/>
    </location>
    <ligand>
        <name>substrate</name>
    </ligand>
</feature>
<feature type="binding site" evidence="7">
    <location>
        <position position="61"/>
    </location>
    <ligand>
        <name>substrate</name>
    </ligand>
</feature>
<dbReference type="GO" id="GO:0009423">
    <property type="term" value="P:chorismate biosynthetic process"/>
    <property type="evidence" value="ECO:0007669"/>
    <property type="project" value="UniProtKB-UniRule"/>
</dbReference>
<comment type="pathway">
    <text evidence="7">Metabolic intermediate biosynthesis; chorismate biosynthesis; chorismate from D-erythrose 4-phosphate and phosphoenolpyruvate: step 5/7.</text>
</comment>
<evidence type="ECO:0000313" key="8">
    <source>
        <dbReference type="EMBL" id="SMP11923.1"/>
    </source>
</evidence>
<keyword evidence="9" id="KW-1185">Reference proteome</keyword>
<name>A0AA46AEC1_9BACL</name>
<accession>A0AA46AEC1</accession>
<dbReference type="EC" id="2.7.1.71" evidence="7"/>
<organism evidence="8 9">
    <name type="scientific">Laceyella tengchongensis</name>
    <dbReference type="NCBI Taxonomy" id="574699"/>
    <lineage>
        <taxon>Bacteria</taxon>
        <taxon>Bacillati</taxon>
        <taxon>Bacillota</taxon>
        <taxon>Bacilli</taxon>
        <taxon>Bacillales</taxon>
        <taxon>Thermoactinomycetaceae</taxon>
        <taxon>Laceyella</taxon>
    </lineage>
</organism>
<sequence length="173" mass="20181">MQHNKRHLALIGMMGTGKTTVGRAVSELLDMTWRDTDQELVAKWGCSVAEFFARYGEERFREEETAMLRACLEEQRLLLTTGGGIVLREQNRQLLSQWAYVVHLDAEPHEIIERLRRTEEERPLLRGDLSARVHAIYQARRDFYRFADLRVDTTGRAISDIAEEIARAWREHV</sequence>
<dbReference type="InterPro" id="IPR027417">
    <property type="entry name" value="P-loop_NTPase"/>
</dbReference>
<feature type="binding site" evidence="7">
    <location>
        <position position="140"/>
    </location>
    <ligand>
        <name>substrate</name>
    </ligand>
</feature>
<dbReference type="GO" id="GO:0005829">
    <property type="term" value="C:cytosol"/>
    <property type="evidence" value="ECO:0007669"/>
    <property type="project" value="TreeGrafter"/>
</dbReference>
<keyword evidence="5 7" id="KW-0067">ATP-binding</keyword>
<keyword evidence="6 7" id="KW-0057">Aromatic amino acid biosynthesis</keyword>
<proteinExistence type="inferred from homology"/>
<comment type="function">
    <text evidence="7">Catalyzes the specific phosphorylation of the 3-hydroxyl group of shikimic acid using ATP as a cosubstrate.</text>
</comment>
<protein>
    <recommendedName>
        <fullName evidence="7">Shikimate kinase</fullName>
        <shortName evidence="7">SK</shortName>
        <ecNumber evidence="7">2.7.1.71</ecNumber>
    </recommendedName>
</protein>
<dbReference type="GO" id="GO:0000287">
    <property type="term" value="F:magnesium ion binding"/>
    <property type="evidence" value="ECO:0007669"/>
    <property type="project" value="UniProtKB-UniRule"/>
</dbReference>
<evidence type="ECO:0000256" key="2">
    <source>
        <dbReference type="ARBA" id="ARBA00022679"/>
    </source>
</evidence>
<feature type="binding site" evidence="7">
    <location>
        <position position="83"/>
    </location>
    <ligand>
        <name>substrate</name>
    </ligand>
</feature>
<evidence type="ECO:0000313" key="9">
    <source>
        <dbReference type="Proteomes" id="UP001157946"/>
    </source>
</evidence>
<dbReference type="AlphaFoldDB" id="A0AA46AEC1"/>
<gene>
    <name evidence="7" type="primary">aroK</name>
    <name evidence="8" type="ORF">SAMN06265361_102297</name>
</gene>
<dbReference type="PANTHER" id="PTHR21087:SF16">
    <property type="entry name" value="SHIKIMATE KINASE 1, CHLOROPLASTIC"/>
    <property type="match status" value="1"/>
</dbReference>
<comment type="subunit">
    <text evidence="7">Monomer.</text>
</comment>
<reference evidence="8" key="1">
    <citation type="submission" date="2017-05" db="EMBL/GenBank/DDBJ databases">
        <authorList>
            <person name="Varghese N."/>
            <person name="Submissions S."/>
        </authorList>
    </citation>
    <scope>NUCLEOTIDE SEQUENCE</scope>
    <source>
        <strain evidence="8">DSM 45262</strain>
    </source>
</reference>
<evidence type="ECO:0000256" key="6">
    <source>
        <dbReference type="ARBA" id="ARBA00023141"/>
    </source>
</evidence>
<keyword evidence="7" id="KW-0479">Metal-binding</keyword>
<comment type="cofactor">
    <cofactor evidence="7">
        <name>Mg(2+)</name>
        <dbReference type="ChEBI" id="CHEBI:18420"/>
    </cofactor>
    <text evidence="7">Binds 1 Mg(2+) ion per subunit.</text>
</comment>
<dbReference type="InterPro" id="IPR031322">
    <property type="entry name" value="Shikimate/glucono_kinase"/>
</dbReference>
<dbReference type="HAMAP" id="MF_00109">
    <property type="entry name" value="Shikimate_kinase"/>
    <property type="match status" value="1"/>
</dbReference>
<keyword evidence="7" id="KW-0963">Cytoplasm</keyword>
<feature type="binding site" evidence="7">
    <location>
        <position position="156"/>
    </location>
    <ligand>
        <name>ATP</name>
        <dbReference type="ChEBI" id="CHEBI:30616"/>
    </ligand>
</feature>
<comment type="catalytic activity">
    <reaction evidence="7">
        <text>shikimate + ATP = 3-phosphoshikimate + ADP + H(+)</text>
        <dbReference type="Rhea" id="RHEA:13121"/>
        <dbReference type="ChEBI" id="CHEBI:15378"/>
        <dbReference type="ChEBI" id="CHEBI:30616"/>
        <dbReference type="ChEBI" id="CHEBI:36208"/>
        <dbReference type="ChEBI" id="CHEBI:145989"/>
        <dbReference type="ChEBI" id="CHEBI:456216"/>
        <dbReference type="EC" id="2.7.1.71"/>
    </reaction>
</comment>
<dbReference type="RefSeq" id="WP_106341430.1">
    <property type="nucleotide sequence ID" value="NZ_FXTU01000002.1"/>
</dbReference>
<dbReference type="EMBL" id="FXTU01000002">
    <property type="protein sequence ID" value="SMP11923.1"/>
    <property type="molecule type" value="Genomic_DNA"/>
</dbReference>
<evidence type="ECO:0000256" key="7">
    <source>
        <dbReference type="HAMAP-Rule" id="MF_00109"/>
    </source>
</evidence>
<keyword evidence="7" id="KW-0460">Magnesium</keyword>
<dbReference type="GO" id="GO:0005524">
    <property type="term" value="F:ATP binding"/>
    <property type="evidence" value="ECO:0007669"/>
    <property type="project" value="UniProtKB-UniRule"/>
</dbReference>
<dbReference type="SUPFAM" id="SSF52540">
    <property type="entry name" value="P-loop containing nucleoside triphosphate hydrolases"/>
    <property type="match status" value="1"/>
</dbReference>
<evidence type="ECO:0000256" key="1">
    <source>
        <dbReference type="ARBA" id="ARBA00022605"/>
    </source>
</evidence>
<dbReference type="InterPro" id="IPR000623">
    <property type="entry name" value="Shikimate_kinase/TSH1"/>
</dbReference>
<keyword evidence="1 7" id="KW-0028">Amino-acid biosynthesis</keyword>
<dbReference type="GO" id="GO:0008652">
    <property type="term" value="P:amino acid biosynthetic process"/>
    <property type="evidence" value="ECO:0007669"/>
    <property type="project" value="UniProtKB-KW"/>
</dbReference>
<dbReference type="PRINTS" id="PR01100">
    <property type="entry name" value="SHIKIMTKNASE"/>
</dbReference>
<feature type="binding site" evidence="7">
    <location>
        <begin position="15"/>
        <end position="20"/>
    </location>
    <ligand>
        <name>ATP</name>
        <dbReference type="ChEBI" id="CHEBI:30616"/>
    </ligand>
</feature>
<feature type="binding site" evidence="7">
    <location>
        <position position="122"/>
    </location>
    <ligand>
        <name>ATP</name>
        <dbReference type="ChEBI" id="CHEBI:30616"/>
    </ligand>
</feature>
<keyword evidence="2 7" id="KW-0808">Transferase</keyword>